<dbReference type="EMBL" id="ML978215">
    <property type="protein sequence ID" value="KAF2028274.1"/>
    <property type="molecule type" value="Genomic_DNA"/>
</dbReference>
<dbReference type="Proteomes" id="UP000799777">
    <property type="component" value="Unassembled WGS sequence"/>
</dbReference>
<gene>
    <name evidence="2" type="ORF">EK21DRAFT_114047</name>
</gene>
<evidence type="ECO:0000313" key="2">
    <source>
        <dbReference type="EMBL" id="KAF2028274.1"/>
    </source>
</evidence>
<proteinExistence type="predicted"/>
<dbReference type="OrthoDB" id="3692311at2759"/>
<feature type="transmembrane region" description="Helical" evidence="1">
    <location>
        <begin position="109"/>
        <end position="130"/>
    </location>
</feature>
<reference evidence="2" key="1">
    <citation type="journal article" date="2020" name="Stud. Mycol.">
        <title>101 Dothideomycetes genomes: a test case for predicting lifestyles and emergence of pathogens.</title>
        <authorList>
            <person name="Haridas S."/>
            <person name="Albert R."/>
            <person name="Binder M."/>
            <person name="Bloem J."/>
            <person name="Labutti K."/>
            <person name="Salamov A."/>
            <person name="Andreopoulos B."/>
            <person name="Baker S."/>
            <person name="Barry K."/>
            <person name="Bills G."/>
            <person name="Bluhm B."/>
            <person name="Cannon C."/>
            <person name="Castanera R."/>
            <person name="Culley D."/>
            <person name="Daum C."/>
            <person name="Ezra D."/>
            <person name="Gonzalez J."/>
            <person name="Henrissat B."/>
            <person name="Kuo A."/>
            <person name="Liang C."/>
            <person name="Lipzen A."/>
            <person name="Lutzoni F."/>
            <person name="Magnuson J."/>
            <person name="Mondo S."/>
            <person name="Nolan M."/>
            <person name="Ohm R."/>
            <person name="Pangilinan J."/>
            <person name="Park H.-J."/>
            <person name="Ramirez L."/>
            <person name="Alfaro M."/>
            <person name="Sun H."/>
            <person name="Tritt A."/>
            <person name="Yoshinaga Y."/>
            <person name="Zwiers L.-H."/>
            <person name="Turgeon B."/>
            <person name="Goodwin S."/>
            <person name="Spatafora J."/>
            <person name="Crous P."/>
            <person name="Grigoriev I."/>
        </authorList>
    </citation>
    <scope>NUCLEOTIDE SEQUENCE</scope>
    <source>
        <strain evidence="2">CBS 110217</strain>
    </source>
</reference>
<accession>A0A9P4LLS2</accession>
<feature type="transmembrane region" description="Helical" evidence="1">
    <location>
        <begin position="543"/>
        <end position="569"/>
    </location>
</feature>
<sequence length="644" mass="70606">MLGHTLQPSETAYKALPSVDKADVAESTYSDATFVETSTLHGGPSIVPNYEEKILGSLSREDESSRYFIAQGAVDAALAVGPIFFFIIAGVCVGLHGRSPSIYGENVKAVTLFSPTIFPIVYAAILGKLLRRIGHYRAEWGTTMGVLERLIGCQSVSSTIEKLIGLRRFDTLSIVILFAWLLSPLGGQASLRLLSTELLVTDVSSTVVYYPLELYSSQTALRSQQTNMSVSPFFAPLFVAALLTSRHNIDTPMDLFGHVRIPDIDTLNASSSTVSGEHWHGITTTSGLSYTSVFGVPVAGVPRAGNSSFALTSHYWSLDCAKPADNGSTLWNSDFAPNNTKLASLKATGPSFDLLVDNQGSTDGEIAFRYFSRRNDTARSTSVISISCTIRPAIVLSKVTCLDNDCRVRAMRKASQNPSDIWSDTTPLAMFRALADRLPGIDISATQDSQLGNELVERWIMNPMLDLDDLRAGFVDVSYLRHELFTNRLQMAINTFWDSSVGGNAIRMDETLDKETYEAFRPAWNETDIQITKHDGPRYVCHFWLAGTTMAISFVLLLAANLSLVLGIITRTPDLLGYVAMAARDNPHFDRYVCSHLDGKETARALRDVRVMIGDVNGKGDVGHIALATMESGTTRLSWKRMYD</sequence>
<name>A0A9P4LLS2_9PLEO</name>
<keyword evidence="1" id="KW-1133">Transmembrane helix</keyword>
<keyword evidence="1" id="KW-0812">Transmembrane</keyword>
<feature type="transmembrane region" description="Helical" evidence="1">
    <location>
        <begin position="76"/>
        <end position="97"/>
    </location>
</feature>
<organism evidence="2 3">
    <name type="scientific">Setomelanomma holmii</name>
    <dbReference type="NCBI Taxonomy" id="210430"/>
    <lineage>
        <taxon>Eukaryota</taxon>
        <taxon>Fungi</taxon>
        <taxon>Dikarya</taxon>
        <taxon>Ascomycota</taxon>
        <taxon>Pezizomycotina</taxon>
        <taxon>Dothideomycetes</taxon>
        <taxon>Pleosporomycetidae</taxon>
        <taxon>Pleosporales</taxon>
        <taxon>Pleosporineae</taxon>
        <taxon>Phaeosphaeriaceae</taxon>
        <taxon>Setomelanomma</taxon>
    </lineage>
</organism>
<dbReference type="AlphaFoldDB" id="A0A9P4LLS2"/>
<comment type="caution">
    <text evidence="2">The sequence shown here is derived from an EMBL/GenBank/DDBJ whole genome shotgun (WGS) entry which is preliminary data.</text>
</comment>
<evidence type="ECO:0000256" key="1">
    <source>
        <dbReference type="SAM" id="Phobius"/>
    </source>
</evidence>
<protein>
    <submittedName>
        <fullName evidence="2">Uncharacterized protein</fullName>
    </submittedName>
</protein>
<evidence type="ECO:0000313" key="3">
    <source>
        <dbReference type="Proteomes" id="UP000799777"/>
    </source>
</evidence>
<keyword evidence="1" id="KW-0472">Membrane</keyword>
<keyword evidence="3" id="KW-1185">Reference proteome</keyword>